<feature type="transmembrane region" description="Helical" evidence="1">
    <location>
        <begin position="12"/>
        <end position="35"/>
    </location>
</feature>
<dbReference type="GO" id="GO:0016747">
    <property type="term" value="F:acyltransferase activity, transferring groups other than amino-acyl groups"/>
    <property type="evidence" value="ECO:0007669"/>
    <property type="project" value="InterPro"/>
</dbReference>
<dbReference type="EMBL" id="JABAFA010000009">
    <property type="protein sequence ID" value="NMD98694.1"/>
    <property type="molecule type" value="Genomic_DNA"/>
</dbReference>
<feature type="transmembrane region" description="Helical" evidence="1">
    <location>
        <begin position="140"/>
        <end position="157"/>
    </location>
</feature>
<reference evidence="3 4" key="1">
    <citation type="submission" date="2020-04" db="EMBL/GenBank/DDBJ databases">
        <authorList>
            <person name="Hitch T.C.A."/>
            <person name="Wylensek D."/>
            <person name="Clavel T."/>
        </authorList>
    </citation>
    <scope>NUCLEOTIDE SEQUENCE [LARGE SCALE GENOMIC DNA]</scope>
    <source>
        <strain evidence="3 4">PG-130-P53-12</strain>
    </source>
</reference>
<feature type="transmembrane region" description="Helical" evidence="1">
    <location>
        <begin position="93"/>
        <end position="113"/>
    </location>
</feature>
<dbReference type="Proteomes" id="UP000543804">
    <property type="component" value="Unassembled WGS sequence"/>
</dbReference>
<dbReference type="AlphaFoldDB" id="A0A848B997"/>
<accession>A0A848B997</accession>
<feature type="transmembrane region" description="Helical" evidence="1">
    <location>
        <begin position="342"/>
        <end position="363"/>
    </location>
</feature>
<feature type="transmembrane region" description="Helical" evidence="1">
    <location>
        <begin position="203"/>
        <end position="224"/>
    </location>
</feature>
<keyword evidence="1" id="KW-0812">Transmembrane</keyword>
<protein>
    <submittedName>
        <fullName evidence="3">Acyltransferase family protein</fullName>
    </submittedName>
</protein>
<gene>
    <name evidence="3" type="ORF">HF878_04240</name>
</gene>
<feature type="transmembrane region" description="Helical" evidence="1">
    <location>
        <begin position="177"/>
        <end position="197"/>
    </location>
</feature>
<feature type="transmembrane region" description="Helical" evidence="1">
    <location>
        <begin position="318"/>
        <end position="336"/>
    </location>
</feature>
<dbReference type="PANTHER" id="PTHR36927:SF1">
    <property type="entry name" value="MDO-LIKE PROTEIN"/>
    <property type="match status" value="1"/>
</dbReference>
<evidence type="ECO:0000313" key="4">
    <source>
        <dbReference type="Proteomes" id="UP000543804"/>
    </source>
</evidence>
<dbReference type="InterPro" id="IPR002656">
    <property type="entry name" value="Acyl_transf_3_dom"/>
</dbReference>
<dbReference type="Pfam" id="PF01757">
    <property type="entry name" value="Acyl_transf_3"/>
    <property type="match status" value="1"/>
</dbReference>
<keyword evidence="1" id="KW-0472">Membrane</keyword>
<evidence type="ECO:0000313" key="3">
    <source>
        <dbReference type="EMBL" id="NMD98694.1"/>
    </source>
</evidence>
<dbReference type="PANTHER" id="PTHR36927">
    <property type="entry name" value="BLR4337 PROTEIN"/>
    <property type="match status" value="1"/>
</dbReference>
<proteinExistence type="predicted"/>
<name>A0A848B997_9FIRM</name>
<keyword evidence="1" id="KW-1133">Transmembrane helix</keyword>
<evidence type="ECO:0000256" key="1">
    <source>
        <dbReference type="SAM" id="Phobius"/>
    </source>
</evidence>
<comment type="caution">
    <text evidence="3">The sequence shown here is derived from an EMBL/GenBank/DDBJ whole genome shotgun (WGS) entry which is preliminary data.</text>
</comment>
<dbReference type="InterPro" id="IPR050623">
    <property type="entry name" value="Glucan_succinyl_AcylTrfase"/>
</dbReference>
<feature type="domain" description="Acyltransferase 3" evidence="2">
    <location>
        <begin position="8"/>
        <end position="359"/>
    </location>
</feature>
<organism evidence="3 4">
    <name type="scientific">Selenomonas bovis</name>
    <dbReference type="NCBI Taxonomy" id="416586"/>
    <lineage>
        <taxon>Bacteria</taxon>
        <taxon>Bacillati</taxon>
        <taxon>Bacillota</taxon>
        <taxon>Negativicutes</taxon>
        <taxon>Selenomonadales</taxon>
        <taxon>Selenomonadaceae</taxon>
        <taxon>Selenomonas</taxon>
    </lineage>
</organism>
<sequence length="378" mass="44197">MYAQQRLYFLDHLKWFIIWLMVVFHAAMCYMAFAPQWWYVVDSREPVFSATVFICWADIFIMPVMFFISGYFGLQSLVRHEEKEFWRRKLWRIVLPWLFGVLFIAPPVTYLILASRSVPMDFWTFYTTLFWGPLYEQAQYWYLGALLALYVLLTLAVRLFPALRTRSAEPVRRQGRLFLALFLLTFLSIGVLGSYLSPDLWQPFFYVLVLQPVRIPTYLIFFFLGAHAFRQHWFAAAGYTPTHPLWLVGCFLFSALYLWQRFTLPALGASAQVIAWTNAFCQAAFTWTATLGLLGFFQRYLGRTTPLRARLSETSYGVYYLHMAVLFPVVWAARSIDLGVYFKYALVCLVTLLLCDFLARYGLSHLSAFALRKRADKG</sequence>
<dbReference type="RefSeq" id="WP_170077293.1">
    <property type="nucleotide sequence ID" value="NZ_JABAFA010000009.1"/>
</dbReference>
<keyword evidence="3" id="KW-0808">Transferase</keyword>
<feature type="transmembrane region" description="Helical" evidence="1">
    <location>
        <begin position="47"/>
        <end position="72"/>
    </location>
</feature>
<evidence type="ECO:0000259" key="2">
    <source>
        <dbReference type="Pfam" id="PF01757"/>
    </source>
</evidence>
<keyword evidence="4" id="KW-1185">Reference proteome</keyword>
<keyword evidence="3" id="KW-0012">Acyltransferase</keyword>
<feature type="transmembrane region" description="Helical" evidence="1">
    <location>
        <begin position="274"/>
        <end position="297"/>
    </location>
</feature>
<feature type="transmembrane region" description="Helical" evidence="1">
    <location>
        <begin position="245"/>
        <end position="262"/>
    </location>
</feature>